<dbReference type="EMBL" id="BSDD01000001">
    <property type="protein sequence ID" value="GLH69371.1"/>
    <property type="molecule type" value="Genomic_DNA"/>
</dbReference>
<sequence>MGSPEGPGTAIRPWVIITGCSTGIGRALVPLCRAAGWGVVATARRPETMADMPPGPDLRVLALDVTEAGSIAAAAAACADLPLKALVNNAGYGQVGPLELLRPEELRAQFETNVIGLHAMTQAFLPLLRRERGARILQVASMLGRLSIPLAGPYNASKHAVVALAETLRLEVGGEVAVVLVEPGAIRTEFRESLAKAWGDLPERARGSRYERILARYLAVRKDQSQRFAMAVEPCARRILKALTAARPPRRVVIGRDAFWAGKAKALLPAAWWEALLRRAYGLR</sequence>
<dbReference type="InterPro" id="IPR002347">
    <property type="entry name" value="SDR_fam"/>
</dbReference>
<dbReference type="InterPro" id="IPR020904">
    <property type="entry name" value="Sc_DH/Rdtase_CS"/>
</dbReference>
<reference evidence="4 5" key="1">
    <citation type="journal article" date="2023" name="Antonie Van Leeuwenhoek">
        <title>Mesoterricola silvestris gen. nov., sp. nov., Mesoterricola sediminis sp. nov., Geothrix oryzae sp. nov., Geothrix edaphica sp. nov., Geothrix rubra sp. nov., and Geothrix limicola sp. nov., six novel members of Acidobacteriota isolated from soils.</title>
        <authorList>
            <person name="Itoh H."/>
            <person name="Sugisawa Y."/>
            <person name="Mise K."/>
            <person name="Xu Z."/>
            <person name="Kuniyasu M."/>
            <person name="Ushijima N."/>
            <person name="Kawano K."/>
            <person name="Kobayashi E."/>
            <person name="Shiratori Y."/>
            <person name="Masuda Y."/>
            <person name="Senoo K."/>
        </authorList>
    </citation>
    <scope>NUCLEOTIDE SEQUENCE [LARGE SCALE GENOMIC DNA]</scope>
    <source>
        <strain evidence="4 5">Red803</strain>
    </source>
</reference>
<dbReference type="Proteomes" id="UP001165089">
    <property type="component" value="Unassembled WGS sequence"/>
</dbReference>
<evidence type="ECO:0000256" key="3">
    <source>
        <dbReference type="RuleBase" id="RU000363"/>
    </source>
</evidence>
<comment type="caution">
    <text evidence="4">The sequence shown here is derived from an EMBL/GenBank/DDBJ whole genome shotgun (WGS) entry which is preliminary data.</text>
</comment>
<dbReference type="Pfam" id="PF00106">
    <property type="entry name" value="adh_short"/>
    <property type="match status" value="1"/>
</dbReference>
<name>A0ABQ5Q4Y2_9BACT</name>
<proteinExistence type="inferred from homology"/>
<dbReference type="Gene3D" id="3.40.50.720">
    <property type="entry name" value="NAD(P)-binding Rossmann-like Domain"/>
    <property type="match status" value="1"/>
</dbReference>
<evidence type="ECO:0000313" key="5">
    <source>
        <dbReference type="Proteomes" id="UP001165089"/>
    </source>
</evidence>
<evidence type="ECO:0000313" key="4">
    <source>
        <dbReference type="EMBL" id="GLH69371.1"/>
    </source>
</evidence>
<dbReference type="PANTHER" id="PTHR44169">
    <property type="entry name" value="NADPH-DEPENDENT 1-ACYLDIHYDROXYACETONE PHOSPHATE REDUCTASE"/>
    <property type="match status" value="1"/>
</dbReference>
<dbReference type="CDD" id="cd05374">
    <property type="entry name" value="17beta-HSD-like_SDR_c"/>
    <property type="match status" value="1"/>
</dbReference>
<gene>
    <name evidence="4" type="ORF">GETHPA_09040</name>
</gene>
<keyword evidence="2" id="KW-0560">Oxidoreductase</keyword>
<accession>A0ABQ5Q4Y2</accession>
<organism evidence="4 5">
    <name type="scientific">Geothrix rubra</name>
    <dbReference type="NCBI Taxonomy" id="2927977"/>
    <lineage>
        <taxon>Bacteria</taxon>
        <taxon>Pseudomonadati</taxon>
        <taxon>Acidobacteriota</taxon>
        <taxon>Holophagae</taxon>
        <taxon>Holophagales</taxon>
        <taxon>Holophagaceae</taxon>
        <taxon>Geothrix</taxon>
    </lineage>
</organism>
<dbReference type="PANTHER" id="PTHR44169:SF6">
    <property type="entry name" value="NADPH-DEPENDENT 1-ACYLDIHYDROXYACETONE PHOSPHATE REDUCTASE"/>
    <property type="match status" value="1"/>
</dbReference>
<keyword evidence="5" id="KW-1185">Reference proteome</keyword>
<protein>
    <submittedName>
        <fullName evidence="4">Short-chain dehydrogenase/reductase</fullName>
    </submittedName>
</protein>
<dbReference type="PRINTS" id="PR00080">
    <property type="entry name" value="SDRFAMILY"/>
</dbReference>
<dbReference type="PRINTS" id="PR00081">
    <property type="entry name" value="GDHRDH"/>
</dbReference>
<dbReference type="SUPFAM" id="SSF51735">
    <property type="entry name" value="NAD(P)-binding Rossmann-fold domains"/>
    <property type="match status" value="1"/>
</dbReference>
<evidence type="ECO:0000256" key="1">
    <source>
        <dbReference type="ARBA" id="ARBA00006484"/>
    </source>
</evidence>
<evidence type="ECO:0000256" key="2">
    <source>
        <dbReference type="ARBA" id="ARBA00023002"/>
    </source>
</evidence>
<dbReference type="PROSITE" id="PS00061">
    <property type="entry name" value="ADH_SHORT"/>
    <property type="match status" value="1"/>
</dbReference>
<dbReference type="InterPro" id="IPR036291">
    <property type="entry name" value="NAD(P)-bd_dom_sf"/>
</dbReference>
<dbReference type="RefSeq" id="WP_285723368.1">
    <property type="nucleotide sequence ID" value="NZ_BSDD01000001.1"/>
</dbReference>
<comment type="similarity">
    <text evidence="1 3">Belongs to the short-chain dehydrogenases/reductases (SDR) family.</text>
</comment>